<comment type="subcellular location">
    <subcellularLocation>
        <location evidence="2">Endoplasmic reticulum membrane</location>
        <topology evidence="2">Multi-pass membrane protein</topology>
    </subcellularLocation>
</comment>
<evidence type="ECO:0000256" key="9">
    <source>
        <dbReference type="SAM" id="Phobius"/>
    </source>
</evidence>
<dbReference type="Pfam" id="PF04756">
    <property type="entry name" value="OST3_OST6"/>
    <property type="match status" value="1"/>
</dbReference>
<dbReference type="FunFam" id="3.40.30.10:FF:000302">
    <property type="entry name" value="Oligosaccharyl transferase subunit (Gamma), putative"/>
    <property type="match status" value="1"/>
</dbReference>
<feature type="signal peptide" evidence="10">
    <location>
        <begin position="1"/>
        <end position="19"/>
    </location>
</feature>
<evidence type="ECO:0000256" key="2">
    <source>
        <dbReference type="ARBA" id="ARBA00004477"/>
    </source>
</evidence>
<dbReference type="Proteomes" id="UP000030854">
    <property type="component" value="Unassembled WGS sequence"/>
</dbReference>
<keyword evidence="4 9" id="KW-0812">Transmembrane</keyword>
<evidence type="ECO:0000256" key="5">
    <source>
        <dbReference type="ARBA" id="ARBA00022729"/>
    </source>
</evidence>
<dbReference type="InterPro" id="IPR036249">
    <property type="entry name" value="Thioredoxin-like_sf"/>
</dbReference>
<evidence type="ECO:0000256" key="7">
    <source>
        <dbReference type="ARBA" id="ARBA00022989"/>
    </source>
</evidence>
<protein>
    <submittedName>
        <fullName evidence="11">Putative oligosaccharyl transferase subunit</fullName>
    </submittedName>
</protein>
<feature type="transmembrane region" description="Helical" evidence="9">
    <location>
        <begin position="179"/>
        <end position="201"/>
    </location>
</feature>
<evidence type="ECO:0000256" key="8">
    <source>
        <dbReference type="ARBA" id="ARBA00023136"/>
    </source>
</evidence>
<keyword evidence="5 10" id="KW-0732">Signal</keyword>
<dbReference type="SUPFAM" id="SSF52833">
    <property type="entry name" value="Thioredoxin-like"/>
    <property type="match status" value="1"/>
</dbReference>
<keyword evidence="8 9" id="KW-0472">Membrane</keyword>
<evidence type="ECO:0000256" key="4">
    <source>
        <dbReference type="ARBA" id="ARBA00022692"/>
    </source>
</evidence>
<evidence type="ECO:0000313" key="12">
    <source>
        <dbReference type="Proteomes" id="UP000030854"/>
    </source>
</evidence>
<dbReference type="GO" id="GO:0018279">
    <property type="term" value="P:protein N-linked glycosylation via asparagine"/>
    <property type="evidence" value="ECO:0007669"/>
    <property type="project" value="TreeGrafter"/>
</dbReference>
<comment type="similarity">
    <text evidence="3">Belongs to the OST3/OST6 family.</text>
</comment>
<reference evidence="11 12" key="1">
    <citation type="journal article" date="2014" name="BMC Genomics">
        <title>Adaptive genomic structural variation in the grape powdery mildew pathogen, Erysiphe necator.</title>
        <authorList>
            <person name="Jones L."/>
            <person name="Riaz S."/>
            <person name="Morales-Cruz A."/>
            <person name="Amrine K.C."/>
            <person name="McGuire B."/>
            <person name="Gubler W.D."/>
            <person name="Walker M.A."/>
            <person name="Cantu D."/>
        </authorList>
    </citation>
    <scope>NUCLEOTIDE SEQUENCE [LARGE SCALE GENOMIC DNA]</scope>
    <source>
        <strain evidence="12">c</strain>
    </source>
</reference>
<dbReference type="AlphaFoldDB" id="A0A0B1PE81"/>
<gene>
    <name evidence="11" type="ORF">EV44_g0115</name>
</gene>
<feature type="chain" id="PRO_5002059092" evidence="10">
    <location>
        <begin position="20"/>
        <end position="326"/>
    </location>
</feature>
<comment type="function">
    <text evidence="1">Subunit of the oligosaccharyl transferase (OST) complex that catalyzes the initial transfer of a defined glycan (Glc(3)Man(9)GlcNAc(2) in eukaryotes) from the lipid carrier dolichol-pyrophosphate to an asparagine residue within an Asn-X-Ser/Thr consensus motif in nascent polypeptide chains, the first step in protein N-glycosylation. N-glycosylation occurs cotranslationally and the complex associates with the Sec61 complex at the channel-forming translocon complex that mediates protein translocation across the endoplasmic reticulum (ER). All subunits are required for a maximal enzyme activity.</text>
</comment>
<organism evidence="11 12">
    <name type="scientific">Uncinula necator</name>
    <name type="common">Grape powdery mildew</name>
    <dbReference type="NCBI Taxonomy" id="52586"/>
    <lineage>
        <taxon>Eukaryota</taxon>
        <taxon>Fungi</taxon>
        <taxon>Dikarya</taxon>
        <taxon>Ascomycota</taxon>
        <taxon>Pezizomycotina</taxon>
        <taxon>Leotiomycetes</taxon>
        <taxon>Erysiphales</taxon>
        <taxon>Erysiphaceae</taxon>
        <taxon>Erysiphe</taxon>
    </lineage>
</organism>
<dbReference type="HOGENOM" id="CLU_052855_1_1_1"/>
<keyword evidence="11" id="KW-0808">Transferase</keyword>
<keyword evidence="12" id="KW-1185">Reference proteome</keyword>
<dbReference type="OMA" id="VLFGMYS"/>
<dbReference type="PANTHER" id="PTHR12692">
    <property type="entry name" value="DOLICHYL-DIPHOSPHOOLIGOSACCHARIDE--PROTEIN GLYCOSYLTRANSFERASE-RELATED"/>
    <property type="match status" value="1"/>
</dbReference>
<evidence type="ECO:0000256" key="1">
    <source>
        <dbReference type="ARBA" id="ARBA00002791"/>
    </source>
</evidence>
<sequence length="326" mass="36688">MKICIGISLALLNFGIITAKSPVRDKFQHFYSKPAPLNLDDSSFSRLTAQPRNYSVAVLLTAMDPRFGCKLCHEFHPEWDLLSKSWIRTDKQGETRLLFATLDFNQGRNTFQALGLQSAPVLMLFQPTHGSYAISDALPARLEFTNGPQSAEMAHAWITRYFDGRYYPQFKRPFNWKRLGATIATIFVVITIIGMTWNYILPILMSRNIWAGISLISIILFTSGHMFNHIRKVPYVSGDGNGGIAYFSGGFSNQFGLETQIISSIYGLLSFATISLALKVPRIADPVSQQIAVLAWSSVIFLTYSLLLNFFRIKNGGYPFWLPPFS</sequence>
<dbReference type="STRING" id="52586.A0A0B1PE81"/>
<feature type="transmembrane region" description="Helical" evidence="9">
    <location>
        <begin position="291"/>
        <end position="311"/>
    </location>
</feature>
<dbReference type="PANTHER" id="PTHR12692:SF0">
    <property type="entry name" value="GH11935P"/>
    <property type="match status" value="1"/>
</dbReference>
<accession>A0A0B1PE81</accession>
<feature type="transmembrane region" description="Helical" evidence="9">
    <location>
        <begin position="208"/>
        <end position="227"/>
    </location>
</feature>
<comment type="caution">
    <text evidence="11">The sequence shown here is derived from an EMBL/GenBank/DDBJ whole genome shotgun (WGS) entry which is preliminary data.</text>
</comment>
<name>A0A0B1PE81_UNCNE</name>
<dbReference type="GO" id="GO:0008250">
    <property type="term" value="C:oligosaccharyltransferase complex"/>
    <property type="evidence" value="ECO:0007669"/>
    <property type="project" value="TreeGrafter"/>
</dbReference>
<keyword evidence="6" id="KW-0256">Endoplasmic reticulum</keyword>
<dbReference type="InterPro" id="IPR021149">
    <property type="entry name" value="OligosaccharylTrfase_OST3/OST6"/>
</dbReference>
<dbReference type="EMBL" id="JNVN01000614">
    <property type="protein sequence ID" value="KHJ34934.1"/>
    <property type="molecule type" value="Genomic_DNA"/>
</dbReference>
<feature type="transmembrane region" description="Helical" evidence="9">
    <location>
        <begin position="261"/>
        <end position="279"/>
    </location>
</feature>
<dbReference type="GO" id="GO:0016740">
    <property type="term" value="F:transferase activity"/>
    <property type="evidence" value="ECO:0007669"/>
    <property type="project" value="UniProtKB-KW"/>
</dbReference>
<dbReference type="Gene3D" id="3.40.30.10">
    <property type="entry name" value="Glutaredoxin"/>
    <property type="match status" value="1"/>
</dbReference>
<proteinExistence type="inferred from homology"/>
<dbReference type="OrthoDB" id="67566at2759"/>
<evidence type="ECO:0000313" key="11">
    <source>
        <dbReference type="EMBL" id="KHJ34934.1"/>
    </source>
</evidence>
<evidence type="ECO:0000256" key="10">
    <source>
        <dbReference type="SAM" id="SignalP"/>
    </source>
</evidence>
<evidence type="ECO:0000256" key="6">
    <source>
        <dbReference type="ARBA" id="ARBA00022824"/>
    </source>
</evidence>
<evidence type="ECO:0000256" key="3">
    <source>
        <dbReference type="ARBA" id="ARBA00009561"/>
    </source>
</evidence>
<keyword evidence="7 9" id="KW-1133">Transmembrane helix</keyword>